<keyword evidence="3" id="KW-0560">Oxidoreductase</keyword>
<feature type="domain" description="Fe2OG dioxygenase" evidence="7">
    <location>
        <begin position="120"/>
        <end position="219"/>
    </location>
</feature>
<evidence type="ECO:0000256" key="3">
    <source>
        <dbReference type="ARBA" id="ARBA00023002"/>
    </source>
</evidence>
<dbReference type="PROSITE" id="PS51471">
    <property type="entry name" value="FE2OG_OXY"/>
    <property type="match status" value="1"/>
</dbReference>
<dbReference type="GO" id="GO:0005737">
    <property type="term" value="C:cytoplasm"/>
    <property type="evidence" value="ECO:0007669"/>
    <property type="project" value="TreeGrafter"/>
</dbReference>
<dbReference type="InterPro" id="IPR027450">
    <property type="entry name" value="AlkB-like"/>
</dbReference>
<keyword evidence="4 6" id="KW-0408">Iron</keyword>
<feature type="binding site" evidence="5">
    <location>
        <begin position="127"/>
        <end position="129"/>
    </location>
    <ligand>
        <name>2-oxoglutarate</name>
        <dbReference type="ChEBI" id="CHEBI:16810"/>
    </ligand>
</feature>
<feature type="binding site" evidence="5">
    <location>
        <position position="142"/>
    </location>
    <ligand>
        <name>substrate</name>
    </ligand>
</feature>
<dbReference type="OrthoDB" id="9796932at2"/>
<organism evidence="8 9">
    <name type="scientific">Komagataeibacter melaceti</name>
    <dbReference type="NCBI Taxonomy" id="2766577"/>
    <lineage>
        <taxon>Bacteria</taxon>
        <taxon>Pseudomonadati</taxon>
        <taxon>Pseudomonadota</taxon>
        <taxon>Alphaproteobacteria</taxon>
        <taxon>Acetobacterales</taxon>
        <taxon>Acetobacteraceae</taxon>
        <taxon>Komagataeibacter</taxon>
    </lineage>
</organism>
<dbReference type="GO" id="GO:0008198">
    <property type="term" value="F:ferrous iron binding"/>
    <property type="evidence" value="ECO:0007669"/>
    <property type="project" value="TreeGrafter"/>
</dbReference>
<dbReference type="GO" id="GO:0008168">
    <property type="term" value="F:methyltransferase activity"/>
    <property type="evidence" value="ECO:0007669"/>
    <property type="project" value="UniProtKB-KW"/>
</dbReference>
<dbReference type="NCBIfam" id="NF011930">
    <property type="entry name" value="PRK15401.1"/>
    <property type="match status" value="1"/>
</dbReference>
<proteinExistence type="predicted"/>
<keyword evidence="2" id="KW-0223">Dioxygenase</keyword>
<feature type="binding site" evidence="6">
    <location>
        <position position="193"/>
    </location>
    <ligand>
        <name>Fe cation</name>
        <dbReference type="ChEBI" id="CHEBI:24875"/>
        <note>catalytic</note>
    </ligand>
</feature>
<dbReference type="GO" id="GO:0035515">
    <property type="term" value="F:oxidative RNA demethylase activity"/>
    <property type="evidence" value="ECO:0007669"/>
    <property type="project" value="TreeGrafter"/>
</dbReference>
<reference evidence="8 9" key="1">
    <citation type="submission" date="2018-08" db="EMBL/GenBank/DDBJ databases">
        <title>Komagataeibacter sp. AV 382.</title>
        <authorList>
            <person name="Skraban J."/>
            <person name="Trcek J."/>
        </authorList>
    </citation>
    <scope>NUCLEOTIDE SEQUENCE [LARGE SCALE GENOMIC DNA]</scope>
    <source>
        <strain evidence="8 9">AV 382</strain>
    </source>
</reference>
<name>A0A371YYA9_9PROT</name>
<evidence type="ECO:0000256" key="1">
    <source>
        <dbReference type="ARBA" id="ARBA00022723"/>
    </source>
</evidence>
<keyword evidence="8" id="KW-0489">Methyltransferase</keyword>
<dbReference type="RefSeq" id="WP_116703673.1">
    <property type="nucleotide sequence ID" value="NZ_QUWV01000118.1"/>
</dbReference>
<gene>
    <name evidence="8" type="primary">alkB</name>
    <name evidence="8" type="ORF">DY926_12535</name>
</gene>
<evidence type="ECO:0000313" key="9">
    <source>
        <dbReference type="Proteomes" id="UP000262371"/>
    </source>
</evidence>
<dbReference type="GO" id="GO:0035513">
    <property type="term" value="P:oxidative RNA demethylation"/>
    <property type="evidence" value="ECO:0007669"/>
    <property type="project" value="TreeGrafter"/>
</dbReference>
<dbReference type="PANTHER" id="PTHR16557:SF2">
    <property type="entry name" value="NUCLEIC ACID DIOXYGENASE ALKBH1"/>
    <property type="match status" value="1"/>
</dbReference>
<evidence type="ECO:0000313" key="8">
    <source>
        <dbReference type="EMBL" id="RFD19222.1"/>
    </source>
</evidence>
<accession>A0A371YYA9</accession>
<comment type="caution">
    <text evidence="8">The sequence shown here is derived from an EMBL/GenBank/DDBJ whole genome shotgun (WGS) entry which is preliminary data.</text>
</comment>
<dbReference type="GO" id="GO:0035516">
    <property type="term" value="F:broad specificity oxidative DNA demethylase activity"/>
    <property type="evidence" value="ECO:0007669"/>
    <property type="project" value="TreeGrafter"/>
</dbReference>
<keyword evidence="1 6" id="KW-0479">Metal-binding</keyword>
<dbReference type="GO" id="GO:0032259">
    <property type="term" value="P:methylation"/>
    <property type="evidence" value="ECO:0007669"/>
    <property type="project" value="UniProtKB-KW"/>
</dbReference>
<evidence type="ECO:0000259" key="7">
    <source>
        <dbReference type="PROSITE" id="PS51471"/>
    </source>
</evidence>
<keyword evidence="9" id="KW-1185">Reference proteome</keyword>
<dbReference type="Gene3D" id="2.60.120.590">
    <property type="entry name" value="Alpha-ketoglutarate-dependent dioxygenase AlkB-like"/>
    <property type="match status" value="1"/>
</dbReference>
<dbReference type="Pfam" id="PF13532">
    <property type="entry name" value="2OG-FeII_Oxy_2"/>
    <property type="match status" value="1"/>
</dbReference>
<protein>
    <submittedName>
        <fullName evidence="8">DNA oxidative demethylase AlkB</fullName>
    </submittedName>
</protein>
<dbReference type="SUPFAM" id="SSF51197">
    <property type="entry name" value="Clavaminate synthase-like"/>
    <property type="match status" value="1"/>
</dbReference>
<feature type="binding site" evidence="5">
    <location>
        <position position="76"/>
    </location>
    <ligand>
        <name>substrate</name>
    </ligand>
</feature>
<sequence>MTRQRELALDPQPSMATRREWLDDGALLLRGHAGAVAVDMVTEIKRIARLSPFRRMATPGGGMMSVAMTCCGARGWCSDGQGYRYVAADPQTGQPWPPMPATWRQLAIHAARAAGYDGFEPDSCLINGYRPGARMGLHQDRDERSDAPVVSVSFGLPAIFQWGGLRRTDPLRRIPLLHGDVVVWGGVSRYVFHGIAPIRAGTHAVTGPCRYNLTFRRTL</sequence>
<evidence type="ECO:0000256" key="6">
    <source>
        <dbReference type="PIRSR" id="PIRSR604574-2"/>
    </source>
</evidence>
<evidence type="ECO:0000256" key="4">
    <source>
        <dbReference type="ARBA" id="ARBA00023004"/>
    </source>
</evidence>
<dbReference type="InterPro" id="IPR005123">
    <property type="entry name" value="Oxoglu/Fe-dep_dioxygenase_dom"/>
</dbReference>
<feature type="binding site" evidence="6">
    <location>
        <position position="140"/>
    </location>
    <ligand>
        <name>Fe cation</name>
        <dbReference type="ChEBI" id="CHEBI:24875"/>
        <note>catalytic</note>
    </ligand>
</feature>
<dbReference type="InterPro" id="IPR004574">
    <property type="entry name" value="Alkb"/>
</dbReference>
<feature type="binding site" evidence="5">
    <location>
        <begin position="83"/>
        <end position="85"/>
    </location>
    <ligand>
        <name>substrate</name>
    </ligand>
</feature>
<feature type="binding site" evidence="6">
    <location>
        <position position="138"/>
    </location>
    <ligand>
        <name>Fe cation</name>
        <dbReference type="ChEBI" id="CHEBI:24875"/>
        <note>catalytic</note>
    </ligand>
</feature>
<feature type="binding site" evidence="5">
    <location>
        <begin position="210"/>
        <end position="216"/>
    </location>
    <ligand>
        <name>2-oxoglutarate</name>
        <dbReference type="ChEBI" id="CHEBI:16810"/>
    </ligand>
</feature>
<dbReference type="EMBL" id="QUWV01000118">
    <property type="protein sequence ID" value="RFD19222.1"/>
    <property type="molecule type" value="Genomic_DNA"/>
</dbReference>
<feature type="binding site" evidence="5">
    <location>
        <position position="167"/>
    </location>
    <ligand>
        <name>substrate</name>
    </ligand>
</feature>
<evidence type="ECO:0000256" key="5">
    <source>
        <dbReference type="PIRSR" id="PIRSR604574-1"/>
    </source>
</evidence>
<dbReference type="PANTHER" id="PTHR16557">
    <property type="entry name" value="ALKYLATED DNA REPAIR PROTEIN ALKB-RELATED"/>
    <property type="match status" value="1"/>
</dbReference>
<evidence type="ECO:0000256" key="2">
    <source>
        <dbReference type="ARBA" id="ARBA00022964"/>
    </source>
</evidence>
<dbReference type="InterPro" id="IPR037151">
    <property type="entry name" value="AlkB-like_sf"/>
</dbReference>
<keyword evidence="8" id="KW-0808">Transferase</keyword>
<dbReference type="Proteomes" id="UP000262371">
    <property type="component" value="Unassembled WGS sequence"/>
</dbReference>
<comment type="cofactor">
    <cofactor evidence="6">
        <name>Fe(2+)</name>
        <dbReference type="ChEBI" id="CHEBI:29033"/>
    </cofactor>
    <text evidence="6">Binds 1 Fe(2+) ion per subunit.</text>
</comment>
<dbReference type="AlphaFoldDB" id="A0A371YYA9"/>